<evidence type="ECO:0000256" key="5">
    <source>
        <dbReference type="ARBA" id="ARBA00023284"/>
    </source>
</evidence>
<evidence type="ECO:0000256" key="3">
    <source>
        <dbReference type="ARBA" id="ARBA00022729"/>
    </source>
</evidence>
<reference evidence="8 9" key="1">
    <citation type="submission" date="2007-06" db="EMBL/GenBank/DDBJ databases">
        <authorList>
            <person name="Shimkets L."/>
            <person name="Ferriera S."/>
            <person name="Johnson J."/>
            <person name="Kravitz S."/>
            <person name="Beeson K."/>
            <person name="Sutton G."/>
            <person name="Rogers Y.-H."/>
            <person name="Friedman R."/>
            <person name="Frazier M."/>
            <person name="Venter J.C."/>
        </authorList>
    </citation>
    <scope>NUCLEOTIDE SEQUENCE [LARGE SCALE GENOMIC DNA]</scope>
    <source>
        <strain evidence="8 9">SIR-1</strain>
    </source>
</reference>
<feature type="region of interest" description="Disordered" evidence="6">
    <location>
        <begin position="24"/>
        <end position="69"/>
    </location>
</feature>
<dbReference type="InterPro" id="IPR017937">
    <property type="entry name" value="Thioredoxin_CS"/>
</dbReference>
<dbReference type="STRING" id="391625.PPSIR1_02266"/>
<keyword evidence="9" id="KW-1185">Reference proteome</keyword>
<keyword evidence="2" id="KW-0964">Secreted</keyword>
<dbReference type="InterPro" id="IPR059100">
    <property type="entry name" value="TSP3_bac"/>
</dbReference>
<keyword evidence="3" id="KW-0732">Signal</keyword>
<dbReference type="AlphaFoldDB" id="A6G417"/>
<evidence type="ECO:0000256" key="4">
    <source>
        <dbReference type="ARBA" id="ARBA00022837"/>
    </source>
</evidence>
<dbReference type="PROSITE" id="PS51352">
    <property type="entry name" value="THIOREDOXIN_2"/>
    <property type="match status" value="1"/>
</dbReference>
<dbReference type="RefSeq" id="WP_006971466.1">
    <property type="nucleotide sequence ID" value="NZ_ABCS01000020.1"/>
</dbReference>
<dbReference type="PROSITE" id="PS00194">
    <property type="entry name" value="THIOREDOXIN_1"/>
    <property type="match status" value="1"/>
</dbReference>
<evidence type="ECO:0000256" key="6">
    <source>
        <dbReference type="SAM" id="MobiDB-lite"/>
    </source>
</evidence>
<organism evidence="8 9">
    <name type="scientific">Plesiocystis pacifica SIR-1</name>
    <dbReference type="NCBI Taxonomy" id="391625"/>
    <lineage>
        <taxon>Bacteria</taxon>
        <taxon>Pseudomonadati</taxon>
        <taxon>Myxococcota</taxon>
        <taxon>Polyangia</taxon>
        <taxon>Nannocystales</taxon>
        <taxon>Nannocystaceae</taxon>
        <taxon>Plesiocystis</taxon>
    </lineage>
</organism>
<dbReference type="Proteomes" id="UP000005801">
    <property type="component" value="Unassembled WGS sequence"/>
</dbReference>
<keyword evidence="8" id="KW-0449">Lipoprotein</keyword>
<protein>
    <submittedName>
        <fullName evidence="8">Putative lipoprotein</fullName>
    </submittedName>
</protein>
<dbReference type="InterPro" id="IPR013766">
    <property type="entry name" value="Thioredoxin_domain"/>
</dbReference>
<dbReference type="Pfam" id="PF18884">
    <property type="entry name" value="TSP3_bac"/>
    <property type="match status" value="2"/>
</dbReference>
<dbReference type="EMBL" id="ABCS01000020">
    <property type="protein sequence ID" value="EDM79340.1"/>
    <property type="molecule type" value="Genomic_DNA"/>
</dbReference>
<accession>A6G417</accession>
<evidence type="ECO:0000256" key="2">
    <source>
        <dbReference type="ARBA" id="ARBA00022525"/>
    </source>
</evidence>
<dbReference type="Gene3D" id="3.40.30.10">
    <property type="entry name" value="Glutaredoxin"/>
    <property type="match status" value="1"/>
</dbReference>
<feature type="domain" description="Thioredoxin" evidence="7">
    <location>
        <begin position="113"/>
        <end position="281"/>
    </location>
</feature>
<keyword evidence="5" id="KW-0676">Redox-active center</keyword>
<dbReference type="InterPro" id="IPR036249">
    <property type="entry name" value="Thioredoxin-like_sf"/>
</dbReference>
<dbReference type="SUPFAM" id="SSF52833">
    <property type="entry name" value="Thioredoxin-like"/>
    <property type="match status" value="2"/>
</dbReference>
<name>A6G417_9BACT</name>
<evidence type="ECO:0000313" key="9">
    <source>
        <dbReference type="Proteomes" id="UP000005801"/>
    </source>
</evidence>
<proteinExistence type="predicted"/>
<comment type="subcellular location">
    <subcellularLocation>
        <location evidence="1">Secreted</location>
    </subcellularLocation>
</comment>
<sequence length="281" mass="30506">MTILARSTPLLATLPLFTEACDPAEAGSDTAADEASDAGPVDSDGDGLSDAREAELGTDPTAVDTDEDGYWDSWEVTEGTDPLDYDDRIYAGFWPYNPNKDALEQGTWDQATKITGSLLPRATYLDQYGELVDTYDFSEFTGTPSGNPASVVIDVSAQWCGPCHAMADWLAGVEGPANDFYEQQYPSVVQKINERRVLFVTVVGEDIDGNAPSLADVQSWHEQHPSEVIPALADEAVQFMPIYAPGAVPQLFVLSPEMVLEYWQSSSANAPTVLQLIEENL</sequence>
<gene>
    <name evidence="8" type="ORF">PPSIR1_02266</name>
</gene>
<evidence type="ECO:0000259" key="7">
    <source>
        <dbReference type="PROSITE" id="PS51352"/>
    </source>
</evidence>
<comment type="caution">
    <text evidence="8">The sequence shown here is derived from an EMBL/GenBank/DDBJ whole genome shotgun (WGS) entry which is preliminary data.</text>
</comment>
<keyword evidence="4" id="KW-0106">Calcium</keyword>
<evidence type="ECO:0000256" key="1">
    <source>
        <dbReference type="ARBA" id="ARBA00004613"/>
    </source>
</evidence>
<evidence type="ECO:0000313" key="8">
    <source>
        <dbReference type="EMBL" id="EDM79340.1"/>
    </source>
</evidence>